<dbReference type="Proteomes" id="UP000239735">
    <property type="component" value="Unassembled WGS sequence"/>
</dbReference>
<feature type="transmembrane region" description="Helical" evidence="1">
    <location>
        <begin position="40"/>
        <end position="62"/>
    </location>
</feature>
<dbReference type="GO" id="GO:0005886">
    <property type="term" value="C:plasma membrane"/>
    <property type="evidence" value="ECO:0007669"/>
    <property type="project" value="TreeGrafter"/>
</dbReference>
<dbReference type="OrthoDB" id="9815400at2"/>
<proteinExistence type="predicted"/>
<sequence>MADSSPIGIVKLSAGWAIVLSILLILAGILAIVIPPAAGIAVDILIAWLLLLGGVAHLAFAWHVRSPGGLFWEGLLGLLYLALGIYLLVRPIAGLASLTLLLEGYLFAKGILVLILAFRIRQMSGSGWLFFDGIISLILCAMISLSWPSSSEWAIGTLIGVSMLFAGFTRLPMAMAARRLIAKTA</sequence>
<evidence type="ECO:0000256" key="1">
    <source>
        <dbReference type="SAM" id="Phobius"/>
    </source>
</evidence>
<keyword evidence="1" id="KW-0812">Transmembrane</keyword>
<name>A0A2N9L890_9BACT</name>
<dbReference type="InterPro" id="IPR052712">
    <property type="entry name" value="Acid_resist_chaperone_HdeD"/>
</dbReference>
<keyword evidence="1" id="KW-0472">Membrane</keyword>
<accession>A0A2N9L890</accession>
<evidence type="ECO:0000313" key="3">
    <source>
        <dbReference type="Proteomes" id="UP000239735"/>
    </source>
</evidence>
<dbReference type="AlphaFoldDB" id="A0A2N9L890"/>
<dbReference type="PANTHER" id="PTHR34989:SF1">
    <property type="entry name" value="PROTEIN HDED"/>
    <property type="match status" value="1"/>
</dbReference>
<feature type="transmembrane region" description="Helical" evidence="1">
    <location>
        <begin position="12"/>
        <end position="34"/>
    </location>
</feature>
<feature type="transmembrane region" description="Helical" evidence="1">
    <location>
        <begin position="95"/>
        <end position="116"/>
    </location>
</feature>
<dbReference type="EMBL" id="OKRB01000078">
    <property type="protein sequence ID" value="SPE19254.1"/>
    <property type="molecule type" value="Genomic_DNA"/>
</dbReference>
<evidence type="ECO:0008006" key="4">
    <source>
        <dbReference type="Google" id="ProtNLM"/>
    </source>
</evidence>
<dbReference type="PANTHER" id="PTHR34989">
    <property type="entry name" value="PROTEIN HDED"/>
    <property type="match status" value="1"/>
</dbReference>
<protein>
    <recommendedName>
        <fullName evidence="4">HdeD family acid-resistance protein</fullName>
    </recommendedName>
</protein>
<reference evidence="3" key="1">
    <citation type="submission" date="2018-02" db="EMBL/GenBank/DDBJ databases">
        <authorList>
            <person name="Hausmann B."/>
        </authorList>
    </citation>
    <scope>NUCLEOTIDE SEQUENCE [LARGE SCALE GENOMIC DNA]</scope>
    <source>
        <strain evidence="3">Peat soil MAG SbA5</strain>
    </source>
</reference>
<dbReference type="InterPro" id="IPR005325">
    <property type="entry name" value="DUF308_memb"/>
</dbReference>
<feature type="transmembrane region" description="Helical" evidence="1">
    <location>
        <begin position="153"/>
        <end position="173"/>
    </location>
</feature>
<feature type="transmembrane region" description="Helical" evidence="1">
    <location>
        <begin position="128"/>
        <end position="147"/>
    </location>
</feature>
<dbReference type="Pfam" id="PF03729">
    <property type="entry name" value="DUF308"/>
    <property type="match status" value="2"/>
</dbReference>
<organism evidence="2 3">
    <name type="scientific">Candidatus Sulfuritelmatomonas gaucii</name>
    <dbReference type="NCBI Taxonomy" id="2043161"/>
    <lineage>
        <taxon>Bacteria</taxon>
        <taxon>Pseudomonadati</taxon>
        <taxon>Acidobacteriota</taxon>
        <taxon>Terriglobia</taxon>
        <taxon>Terriglobales</taxon>
        <taxon>Acidobacteriaceae</taxon>
        <taxon>Candidatus Sulfuritelmatomonas</taxon>
    </lineage>
</organism>
<keyword evidence="1" id="KW-1133">Transmembrane helix</keyword>
<feature type="transmembrane region" description="Helical" evidence="1">
    <location>
        <begin position="69"/>
        <end position="89"/>
    </location>
</feature>
<evidence type="ECO:0000313" key="2">
    <source>
        <dbReference type="EMBL" id="SPE19254.1"/>
    </source>
</evidence>
<gene>
    <name evidence="2" type="ORF">SBA5_220100</name>
</gene>